<keyword evidence="3" id="KW-1185">Reference proteome</keyword>
<dbReference type="EMBL" id="HG001920">
    <property type="protein sequence ID" value="CDF38360.1"/>
    <property type="molecule type" value="Genomic_DNA"/>
</dbReference>
<evidence type="ECO:0000313" key="3">
    <source>
        <dbReference type="Proteomes" id="UP000012073"/>
    </source>
</evidence>
<reference evidence="3" key="1">
    <citation type="journal article" date="2013" name="Proc. Natl. Acad. Sci. U.S.A.">
        <title>Genome structure and metabolic features in the red seaweed Chondrus crispus shed light on evolution of the Archaeplastida.</title>
        <authorList>
            <person name="Collen J."/>
            <person name="Porcel B."/>
            <person name="Carre W."/>
            <person name="Ball S.G."/>
            <person name="Chaparro C."/>
            <person name="Tonon T."/>
            <person name="Barbeyron T."/>
            <person name="Michel G."/>
            <person name="Noel B."/>
            <person name="Valentin K."/>
            <person name="Elias M."/>
            <person name="Artiguenave F."/>
            <person name="Arun A."/>
            <person name="Aury J.M."/>
            <person name="Barbosa-Neto J.F."/>
            <person name="Bothwell J.H."/>
            <person name="Bouget F.Y."/>
            <person name="Brillet L."/>
            <person name="Cabello-Hurtado F."/>
            <person name="Capella-Gutierrez S."/>
            <person name="Charrier B."/>
            <person name="Cladiere L."/>
            <person name="Cock J.M."/>
            <person name="Coelho S.M."/>
            <person name="Colleoni C."/>
            <person name="Czjzek M."/>
            <person name="Da Silva C."/>
            <person name="Delage L."/>
            <person name="Denoeud F."/>
            <person name="Deschamps P."/>
            <person name="Dittami S.M."/>
            <person name="Gabaldon T."/>
            <person name="Gachon C.M."/>
            <person name="Groisillier A."/>
            <person name="Herve C."/>
            <person name="Jabbari K."/>
            <person name="Katinka M."/>
            <person name="Kloareg B."/>
            <person name="Kowalczyk N."/>
            <person name="Labadie K."/>
            <person name="Leblanc C."/>
            <person name="Lopez P.J."/>
            <person name="McLachlan D.H."/>
            <person name="Meslet-Cladiere L."/>
            <person name="Moustafa A."/>
            <person name="Nehr Z."/>
            <person name="Nyvall Collen P."/>
            <person name="Panaud O."/>
            <person name="Partensky F."/>
            <person name="Poulain J."/>
            <person name="Rensing S.A."/>
            <person name="Rousvoal S."/>
            <person name="Samson G."/>
            <person name="Symeonidi A."/>
            <person name="Weissenbach J."/>
            <person name="Zambounis A."/>
            <person name="Wincker P."/>
            <person name="Boyen C."/>
        </authorList>
    </citation>
    <scope>NUCLEOTIDE SEQUENCE [LARGE SCALE GENOMIC DNA]</scope>
    <source>
        <strain evidence="3">cv. Stackhouse</strain>
    </source>
</reference>
<sequence length="91" mass="10228">MLHQHPSSTVFNMPSSKSNVSDQSISRPSSSSFSRLTRTWHRKRPSQSSSSSYSHIPKTPAQSTTRVPDWAVDLVHEAEQSDEAFCTHIPF</sequence>
<dbReference type="AlphaFoldDB" id="R7QLU2"/>
<dbReference type="KEGG" id="ccp:CHC_T00000963001"/>
<protein>
    <submittedName>
        <fullName evidence="2">Uncharacterized protein</fullName>
    </submittedName>
</protein>
<organism evidence="2 3">
    <name type="scientific">Chondrus crispus</name>
    <name type="common">Carrageen Irish moss</name>
    <name type="synonym">Polymorpha crispa</name>
    <dbReference type="NCBI Taxonomy" id="2769"/>
    <lineage>
        <taxon>Eukaryota</taxon>
        <taxon>Rhodophyta</taxon>
        <taxon>Florideophyceae</taxon>
        <taxon>Rhodymeniophycidae</taxon>
        <taxon>Gigartinales</taxon>
        <taxon>Gigartinaceae</taxon>
        <taxon>Chondrus</taxon>
    </lineage>
</organism>
<dbReference type="GeneID" id="17325964"/>
<evidence type="ECO:0000256" key="1">
    <source>
        <dbReference type="SAM" id="MobiDB-lite"/>
    </source>
</evidence>
<dbReference type="RefSeq" id="XP_005718245.1">
    <property type="nucleotide sequence ID" value="XM_005718188.1"/>
</dbReference>
<feature type="region of interest" description="Disordered" evidence="1">
    <location>
        <begin position="1"/>
        <end position="67"/>
    </location>
</feature>
<accession>R7QLU2</accession>
<feature type="compositionally biased region" description="Low complexity" evidence="1">
    <location>
        <begin position="21"/>
        <end position="34"/>
    </location>
</feature>
<evidence type="ECO:0000313" key="2">
    <source>
        <dbReference type="EMBL" id="CDF38360.1"/>
    </source>
</evidence>
<dbReference type="Gramene" id="CDF38360">
    <property type="protein sequence ID" value="CDF38360"/>
    <property type="gene ID" value="CHC_T00000963001"/>
</dbReference>
<dbReference type="Proteomes" id="UP000012073">
    <property type="component" value="Unassembled WGS sequence"/>
</dbReference>
<name>R7QLU2_CHOCR</name>
<gene>
    <name evidence="2" type="ORF">CHC_T00000963001</name>
</gene>
<proteinExistence type="predicted"/>
<feature type="compositionally biased region" description="Polar residues" evidence="1">
    <location>
        <begin position="1"/>
        <end position="20"/>
    </location>
</feature>